<feature type="compositionally biased region" description="Polar residues" evidence="1">
    <location>
        <begin position="325"/>
        <end position="340"/>
    </location>
</feature>
<accession>A0ABY8TLB1</accession>
<gene>
    <name evidence="3" type="ORF">OEZ85_010049</name>
</gene>
<dbReference type="PANTHER" id="PTHR47289:SF2">
    <property type="entry name" value="TRANSCRIPTION FACTOR, PUTATIVE (DUF1664)-RELATED"/>
    <property type="match status" value="1"/>
</dbReference>
<feature type="domain" description="DUF1664" evidence="2">
    <location>
        <begin position="94"/>
        <end position="205"/>
    </location>
</feature>
<sequence>MAMFKGLLGGAAGAAVYTAYRDSETIFSSKDLASGVYELWQKKGATNIAEVSRLQRNVDDLQHALLKTLHDRQQPTVIVTGNGKSGANTAAGFIVVVGGVALYLRFVKGWRLADLMYVTRSSLASMTDSMKQSMDKVRSQFEARAAELMERMGKLSGKQEELLEAQGQLGSELAVVGGKVSAVSDQVGFSNHAILLLCGALSEMAKRVGISNGKYVRELEHLSRSVATTGLPAGAMGASGALPAMMAMDPFQPAQQLQPSLLTLPTASAAPAAAAGMAGSSWVGPNPAVLQYSTSFGADAGARSSENIAAGAGMRGMTEPAVMLSGSSDPWGTGSRQQPTPKQPAW</sequence>
<evidence type="ECO:0000313" key="4">
    <source>
        <dbReference type="Proteomes" id="UP001244341"/>
    </source>
</evidence>
<dbReference type="Proteomes" id="UP001244341">
    <property type="component" value="Chromosome 2b"/>
</dbReference>
<name>A0ABY8TLB1_TETOB</name>
<protein>
    <recommendedName>
        <fullName evidence="2">DUF1664 domain-containing protein</fullName>
    </recommendedName>
</protein>
<organism evidence="3 4">
    <name type="scientific">Tetradesmus obliquus</name>
    <name type="common">Green alga</name>
    <name type="synonym">Acutodesmus obliquus</name>
    <dbReference type="NCBI Taxonomy" id="3088"/>
    <lineage>
        <taxon>Eukaryota</taxon>
        <taxon>Viridiplantae</taxon>
        <taxon>Chlorophyta</taxon>
        <taxon>core chlorophytes</taxon>
        <taxon>Chlorophyceae</taxon>
        <taxon>CS clade</taxon>
        <taxon>Sphaeropleales</taxon>
        <taxon>Scenedesmaceae</taxon>
        <taxon>Tetradesmus</taxon>
    </lineage>
</organism>
<feature type="region of interest" description="Disordered" evidence="1">
    <location>
        <begin position="320"/>
        <end position="346"/>
    </location>
</feature>
<evidence type="ECO:0000259" key="2">
    <source>
        <dbReference type="Pfam" id="PF07889"/>
    </source>
</evidence>
<dbReference type="PANTHER" id="PTHR47289">
    <property type="entry name" value="TRANSCRIPTION FACTOR, PUTATIVE (DUF1664)-RELATED"/>
    <property type="match status" value="1"/>
</dbReference>
<evidence type="ECO:0000256" key="1">
    <source>
        <dbReference type="SAM" id="MobiDB-lite"/>
    </source>
</evidence>
<reference evidence="3 4" key="1">
    <citation type="submission" date="2023-05" db="EMBL/GenBank/DDBJ databases">
        <title>A 100% complete, gapless, phased diploid assembly of the Scenedesmus obliquus UTEX 3031 genome.</title>
        <authorList>
            <person name="Biondi T.C."/>
            <person name="Hanschen E.R."/>
            <person name="Kwon T."/>
            <person name="Eng W."/>
            <person name="Kruse C.P.S."/>
            <person name="Koehler S.I."/>
            <person name="Kunde Y."/>
            <person name="Gleasner C.D."/>
            <person name="You Mak K.T."/>
            <person name="Polle J."/>
            <person name="Hovde B.T."/>
            <person name="Starkenburg S.R."/>
        </authorList>
    </citation>
    <scope>NUCLEOTIDE SEQUENCE [LARGE SCALE GENOMIC DNA]</scope>
    <source>
        <strain evidence="3 4">DOE0152z</strain>
    </source>
</reference>
<keyword evidence="4" id="KW-1185">Reference proteome</keyword>
<evidence type="ECO:0000313" key="3">
    <source>
        <dbReference type="EMBL" id="WIA09835.1"/>
    </source>
</evidence>
<dbReference type="EMBL" id="CP126209">
    <property type="protein sequence ID" value="WIA09835.1"/>
    <property type="molecule type" value="Genomic_DNA"/>
</dbReference>
<dbReference type="Pfam" id="PF07889">
    <property type="entry name" value="DUF1664"/>
    <property type="match status" value="1"/>
</dbReference>
<proteinExistence type="predicted"/>
<dbReference type="InterPro" id="IPR012458">
    <property type="entry name" value="DUF1664"/>
</dbReference>